<protein>
    <submittedName>
        <fullName evidence="3">Glycosyl transferase</fullName>
    </submittedName>
</protein>
<evidence type="ECO:0000259" key="2">
    <source>
        <dbReference type="Pfam" id="PF00535"/>
    </source>
</evidence>
<dbReference type="GO" id="GO:0016740">
    <property type="term" value="F:transferase activity"/>
    <property type="evidence" value="ECO:0007669"/>
    <property type="project" value="UniProtKB-KW"/>
</dbReference>
<keyword evidence="3" id="KW-0808">Transferase</keyword>
<accession>A0A0P6X0C8</accession>
<dbReference type="CDD" id="cd04179">
    <property type="entry name" value="DPM_DPG-synthase_like"/>
    <property type="match status" value="1"/>
</dbReference>
<dbReference type="Proteomes" id="UP000050514">
    <property type="component" value="Unassembled WGS sequence"/>
</dbReference>
<gene>
    <name evidence="3" type="ORF">AC812_12970</name>
</gene>
<sequence>MIARHDLLIWDGYLIIAAMKISVIIPAYNERKTISEIIQRVQSTGLADEILVVDDGSRDGTREILSELEQKGEIRTIFHEKNMGKGAAVRTGIQNATGDVIIIQDADLEYDPREYPNLLQPIRDGIADVVYGSRFLGAARRPILFWNMVANKLLTMITNILYNNILSDMETGYKVFKREIIKDIPLHARRFEFEPEFTAKILKRKIRIYEVPIAFNPRDYSEGKKIKAWDAFEALWALIKYRFVD</sequence>
<evidence type="ECO:0000256" key="1">
    <source>
        <dbReference type="SAM" id="Phobius"/>
    </source>
</evidence>
<name>A0A0P6X0C8_9CHLR</name>
<dbReference type="SUPFAM" id="SSF53448">
    <property type="entry name" value="Nucleotide-diphospho-sugar transferases"/>
    <property type="match status" value="1"/>
</dbReference>
<dbReference type="STRING" id="360411.AC812_12970"/>
<keyword evidence="1" id="KW-0472">Membrane</keyword>
<dbReference type="InterPro" id="IPR050256">
    <property type="entry name" value="Glycosyltransferase_2"/>
</dbReference>
<proteinExistence type="predicted"/>
<dbReference type="PATRIC" id="fig|360411.5.peg.654"/>
<comment type="caution">
    <text evidence="3">The sequence shown here is derived from an EMBL/GenBank/DDBJ whole genome shotgun (WGS) entry which is preliminary data.</text>
</comment>
<evidence type="ECO:0000313" key="4">
    <source>
        <dbReference type="Proteomes" id="UP000050514"/>
    </source>
</evidence>
<dbReference type="InterPro" id="IPR001173">
    <property type="entry name" value="Glyco_trans_2-like"/>
</dbReference>
<feature type="transmembrane region" description="Helical" evidence="1">
    <location>
        <begin position="7"/>
        <end position="28"/>
    </location>
</feature>
<dbReference type="Pfam" id="PF00535">
    <property type="entry name" value="Glycos_transf_2"/>
    <property type="match status" value="1"/>
</dbReference>
<dbReference type="InterPro" id="IPR029044">
    <property type="entry name" value="Nucleotide-diphossugar_trans"/>
</dbReference>
<evidence type="ECO:0000313" key="3">
    <source>
        <dbReference type="EMBL" id="KPL74272.1"/>
    </source>
</evidence>
<dbReference type="PANTHER" id="PTHR48090:SF7">
    <property type="entry name" value="RFBJ PROTEIN"/>
    <property type="match status" value="1"/>
</dbReference>
<reference evidence="3 4" key="1">
    <citation type="submission" date="2015-07" db="EMBL/GenBank/DDBJ databases">
        <title>Draft genome of Bellilinea caldifistulae DSM 17877.</title>
        <authorList>
            <person name="Hemp J."/>
            <person name="Ward L.M."/>
            <person name="Pace L.A."/>
            <person name="Fischer W.W."/>
        </authorList>
    </citation>
    <scope>NUCLEOTIDE SEQUENCE [LARGE SCALE GENOMIC DNA]</scope>
    <source>
        <strain evidence="3 4">GOMI-1</strain>
    </source>
</reference>
<feature type="domain" description="Glycosyltransferase 2-like" evidence="2">
    <location>
        <begin position="22"/>
        <end position="184"/>
    </location>
</feature>
<dbReference type="AlphaFoldDB" id="A0A0P6X0C8"/>
<dbReference type="EMBL" id="LGHJ01000018">
    <property type="protein sequence ID" value="KPL74272.1"/>
    <property type="molecule type" value="Genomic_DNA"/>
</dbReference>
<keyword evidence="1" id="KW-0812">Transmembrane</keyword>
<keyword evidence="1" id="KW-1133">Transmembrane helix</keyword>
<organism evidence="3 4">
    <name type="scientific">Bellilinea caldifistulae</name>
    <dbReference type="NCBI Taxonomy" id="360411"/>
    <lineage>
        <taxon>Bacteria</taxon>
        <taxon>Bacillati</taxon>
        <taxon>Chloroflexota</taxon>
        <taxon>Anaerolineae</taxon>
        <taxon>Anaerolineales</taxon>
        <taxon>Anaerolineaceae</taxon>
        <taxon>Bellilinea</taxon>
    </lineage>
</organism>
<dbReference type="Gene3D" id="3.90.550.10">
    <property type="entry name" value="Spore Coat Polysaccharide Biosynthesis Protein SpsA, Chain A"/>
    <property type="match status" value="1"/>
</dbReference>
<dbReference type="PANTHER" id="PTHR48090">
    <property type="entry name" value="UNDECAPRENYL-PHOSPHATE 4-DEOXY-4-FORMAMIDO-L-ARABINOSE TRANSFERASE-RELATED"/>
    <property type="match status" value="1"/>
</dbReference>
<keyword evidence="4" id="KW-1185">Reference proteome</keyword>